<sequence length="68" mass="7178">MDLGSAASVGAYASQRANADVREEASLRVLRMALDGHEDRALQLIESVTPAVESAELSSLGQHISVRA</sequence>
<reference evidence="2 3" key="1">
    <citation type="submission" date="2019-04" db="EMBL/GenBank/DDBJ databases">
        <title>Natronospirillum operosus gen. nov., sp. nov., a haloalkaliphilic satellite isolated from decaying biomass of laboratory culture of cyanobacterium Geitlerinema sp. and proposal of Natronospirillaceae fam. nov. and Saccharospirillaceae fam. nov.</title>
        <authorList>
            <person name="Kevbrin V."/>
            <person name="Boltyanskaya Y."/>
            <person name="Koziaeva V."/>
            <person name="Grouzdev D.S."/>
            <person name="Park M."/>
            <person name="Cho J."/>
        </authorList>
    </citation>
    <scope>NUCLEOTIDE SEQUENCE [LARGE SCALE GENOMIC DNA]</scope>
    <source>
        <strain evidence="2 3">G-116</strain>
    </source>
</reference>
<accession>A0A4Z0WI75</accession>
<dbReference type="Proteomes" id="UP000297475">
    <property type="component" value="Unassembled WGS sequence"/>
</dbReference>
<proteinExistence type="predicted"/>
<organism evidence="2 3">
    <name type="scientific">Natronospirillum operosum</name>
    <dbReference type="NCBI Taxonomy" id="2759953"/>
    <lineage>
        <taxon>Bacteria</taxon>
        <taxon>Pseudomonadati</taxon>
        <taxon>Pseudomonadota</taxon>
        <taxon>Gammaproteobacteria</taxon>
        <taxon>Oceanospirillales</taxon>
        <taxon>Natronospirillaceae</taxon>
        <taxon>Natronospirillum</taxon>
    </lineage>
</organism>
<protein>
    <submittedName>
        <fullName evidence="2">Putative motility protein</fullName>
    </submittedName>
</protein>
<feature type="region of interest" description="Disordered" evidence="1">
    <location>
        <begin position="1"/>
        <end position="21"/>
    </location>
</feature>
<dbReference type="RefSeq" id="WP_135480492.1">
    <property type="nucleotide sequence ID" value="NZ_SRMF01000001.1"/>
</dbReference>
<name>A0A4Z0WI75_9GAMM</name>
<dbReference type="AlphaFoldDB" id="A0A4Z0WI75"/>
<dbReference type="OrthoDB" id="6269414at2"/>
<gene>
    <name evidence="2" type="ORF">E4656_01355</name>
</gene>
<dbReference type="InterPro" id="IPR025906">
    <property type="entry name" value="YjfB_motility"/>
</dbReference>
<comment type="caution">
    <text evidence="2">The sequence shown here is derived from an EMBL/GenBank/DDBJ whole genome shotgun (WGS) entry which is preliminary data.</text>
</comment>
<dbReference type="EMBL" id="SRMF01000001">
    <property type="protein sequence ID" value="TGG95103.1"/>
    <property type="molecule type" value="Genomic_DNA"/>
</dbReference>
<dbReference type="Pfam" id="PF14070">
    <property type="entry name" value="YjfB_motility"/>
    <property type="match status" value="1"/>
</dbReference>
<evidence type="ECO:0000256" key="1">
    <source>
        <dbReference type="SAM" id="MobiDB-lite"/>
    </source>
</evidence>
<keyword evidence="3" id="KW-1185">Reference proteome</keyword>
<evidence type="ECO:0000313" key="3">
    <source>
        <dbReference type="Proteomes" id="UP000297475"/>
    </source>
</evidence>
<evidence type="ECO:0000313" key="2">
    <source>
        <dbReference type="EMBL" id="TGG95103.1"/>
    </source>
</evidence>